<dbReference type="InterPro" id="IPR027417">
    <property type="entry name" value="P-loop_NTPase"/>
</dbReference>
<dbReference type="GO" id="GO:0005886">
    <property type="term" value="C:plasma membrane"/>
    <property type="evidence" value="ECO:0007669"/>
    <property type="project" value="UniProtKB-SubCell"/>
</dbReference>
<evidence type="ECO:0000256" key="9">
    <source>
        <dbReference type="SAM" id="MobiDB-lite"/>
    </source>
</evidence>
<keyword evidence="8 10" id="KW-0472">Membrane</keyword>
<dbReference type="EMBL" id="CP001936">
    <property type="protein sequence ID" value="ADD03411.1"/>
    <property type="molecule type" value="Genomic_DNA"/>
</dbReference>
<keyword evidence="6" id="KW-0067">ATP-binding</keyword>
<keyword evidence="7 10" id="KW-1133">Transmembrane helix</keyword>
<feature type="domain" description="ABC transmembrane type-1" evidence="12">
    <location>
        <begin position="58"/>
        <end position="349"/>
    </location>
</feature>
<evidence type="ECO:0000256" key="2">
    <source>
        <dbReference type="ARBA" id="ARBA00022448"/>
    </source>
</evidence>
<dbReference type="InterPro" id="IPR036640">
    <property type="entry name" value="ABC1_TM_sf"/>
</dbReference>
<sequence>MSENKRMDPKHMPRLRGPGMGGGPHGMVRGGEKARDFKGTMKKLIKYLSAYKFSIISVFILAALSASFSIAGPKILSKAITKIFEGVMDKITGKGTGIDFEYVGKIILILIGLYGLSALFGYLQGWIMSGVAMKVTYRFRKEISEKINRLPLKYFESTNQGEILSRITNDVDTITQTLNQSLTQIITSVTTVVGVLIMMFTINWLMTLVAILIIPLSSLVITFIVKHSQRYFREQQDYLGHVNGHVEEMYGGHNIVKAFNGEKKSIEKFDVLNNTLYGAAWKSQFLTGIMMPLMNVIGNLGYVAVTVLGSWLVIKNAIEVGDIQAFIQYIRSFTQPIAQIANISNILQQTAACAERVFEFLEEVEEVPDNPQPVKIEDIKGNVEFKNVRFGYRSDKMVINNFSASIKAGQKVAIVGPTGAGKTTIVKLLMRFYDVNEGAILIDGHDIRDFTREDLRSLFGMVLQDTWLYNGTIMDNIRYGRLDATDEEVIKAAKAAYVDHFVKTLPGGYNMVLNEETTNISQGQKQLLTIARAILKDPKILILDEATSSIDTLTEVQIQKAMDYLMKGRTSFIIAHRLSTIRDADLILVMDHGDIVEQGTHEELLKKGGFYANLYNSQFEKEEEMAS</sequence>
<dbReference type="InterPro" id="IPR017871">
    <property type="entry name" value="ABC_transporter-like_CS"/>
</dbReference>
<evidence type="ECO:0000256" key="6">
    <source>
        <dbReference type="ARBA" id="ARBA00022840"/>
    </source>
</evidence>
<feature type="domain" description="ABC transporter" evidence="11">
    <location>
        <begin position="383"/>
        <end position="617"/>
    </location>
</feature>
<dbReference type="CDD" id="cd18547">
    <property type="entry name" value="ABC_6TM_Tm288_like"/>
    <property type="match status" value="1"/>
</dbReference>
<accession>D3T5N8</accession>
<organism evidence="13 14">
    <name type="scientific">Thermoanaerobacter italicus (strain DSM 9252 / Ab9)</name>
    <dbReference type="NCBI Taxonomy" id="580331"/>
    <lineage>
        <taxon>Bacteria</taxon>
        <taxon>Bacillati</taxon>
        <taxon>Bacillota</taxon>
        <taxon>Clostridia</taxon>
        <taxon>Thermoanaerobacterales</taxon>
        <taxon>Thermoanaerobacteraceae</taxon>
        <taxon>Thermoanaerobacter</taxon>
    </lineage>
</organism>
<dbReference type="InterPro" id="IPR003593">
    <property type="entry name" value="AAA+_ATPase"/>
</dbReference>
<dbReference type="SUPFAM" id="SSF52540">
    <property type="entry name" value="P-loop containing nucleoside triphosphate hydrolases"/>
    <property type="match status" value="1"/>
</dbReference>
<dbReference type="eggNOG" id="COG1132">
    <property type="taxonomic scope" value="Bacteria"/>
</dbReference>
<gene>
    <name evidence="13" type="ordered locus">Thit_2200</name>
</gene>
<evidence type="ECO:0000256" key="3">
    <source>
        <dbReference type="ARBA" id="ARBA00022475"/>
    </source>
</evidence>
<dbReference type="InterPro" id="IPR039421">
    <property type="entry name" value="Type_1_exporter"/>
</dbReference>
<proteinExistence type="predicted"/>
<dbReference type="PANTHER" id="PTHR43394:SF1">
    <property type="entry name" value="ATP-BINDING CASSETTE SUB-FAMILY B MEMBER 10, MITOCHONDRIAL"/>
    <property type="match status" value="1"/>
</dbReference>
<keyword evidence="2" id="KW-0813">Transport</keyword>
<comment type="subcellular location">
    <subcellularLocation>
        <location evidence="1">Cell membrane</location>
        <topology evidence="1">Multi-pass membrane protein</topology>
    </subcellularLocation>
</comment>
<evidence type="ECO:0000259" key="12">
    <source>
        <dbReference type="PROSITE" id="PS50929"/>
    </source>
</evidence>
<protein>
    <submittedName>
        <fullName evidence="13">ABC transporter related protein</fullName>
    </submittedName>
</protein>
<dbReference type="SMART" id="SM00382">
    <property type="entry name" value="AAA"/>
    <property type="match status" value="1"/>
</dbReference>
<dbReference type="PROSITE" id="PS50929">
    <property type="entry name" value="ABC_TM1F"/>
    <property type="match status" value="1"/>
</dbReference>
<dbReference type="RefSeq" id="WP_012996100.1">
    <property type="nucleotide sequence ID" value="NC_013921.1"/>
</dbReference>
<dbReference type="Gene3D" id="1.20.1560.10">
    <property type="entry name" value="ABC transporter type 1, transmembrane domain"/>
    <property type="match status" value="1"/>
</dbReference>
<feature type="transmembrane region" description="Helical" evidence="10">
    <location>
        <begin position="182"/>
        <end position="202"/>
    </location>
</feature>
<dbReference type="OrthoDB" id="9762517at2"/>
<evidence type="ECO:0000313" key="14">
    <source>
        <dbReference type="Proteomes" id="UP000001552"/>
    </source>
</evidence>
<evidence type="ECO:0000256" key="7">
    <source>
        <dbReference type="ARBA" id="ARBA00022989"/>
    </source>
</evidence>
<reference evidence="13" key="1">
    <citation type="submission" date="2010-02" db="EMBL/GenBank/DDBJ databases">
        <title>Complete sequence of Thermoanaerobacter italicus Ab9.</title>
        <authorList>
            <consortium name="US DOE Joint Genome Institute"/>
            <person name="Lucas S."/>
            <person name="Copeland A."/>
            <person name="Lapidus A."/>
            <person name="Cheng J.-F."/>
            <person name="Bruce D."/>
            <person name="Goodwin L."/>
            <person name="Pitluck S."/>
            <person name="Chertkov O."/>
            <person name="Detter J.C."/>
            <person name="Han C."/>
            <person name="Tapia R."/>
            <person name="Land M."/>
            <person name="Hauser L."/>
            <person name="Kyrpides N."/>
            <person name="Mikhailova N."/>
            <person name="Hemme C.L."/>
            <person name="Woyke T."/>
        </authorList>
    </citation>
    <scope>NUCLEOTIDE SEQUENCE [LARGE SCALE GENOMIC DNA]</scope>
    <source>
        <strain evidence="13">Ab9</strain>
    </source>
</reference>
<name>D3T5N8_THEIA</name>
<dbReference type="PROSITE" id="PS00211">
    <property type="entry name" value="ABC_TRANSPORTER_1"/>
    <property type="match status" value="1"/>
</dbReference>
<feature type="compositionally biased region" description="Basic and acidic residues" evidence="9">
    <location>
        <begin position="1"/>
        <end position="11"/>
    </location>
</feature>
<evidence type="ECO:0000256" key="10">
    <source>
        <dbReference type="SAM" id="Phobius"/>
    </source>
</evidence>
<dbReference type="HOGENOM" id="CLU_000604_84_3_9"/>
<dbReference type="GO" id="GO:0005524">
    <property type="term" value="F:ATP binding"/>
    <property type="evidence" value="ECO:0007669"/>
    <property type="project" value="UniProtKB-KW"/>
</dbReference>
<feature type="transmembrane region" description="Helical" evidence="10">
    <location>
        <begin position="102"/>
        <end position="123"/>
    </location>
</feature>
<feature type="transmembrane region" description="Helical" evidence="10">
    <location>
        <begin position="208"/>
        <end position="225"/>
    </location>
</feature>
<dbReference type="GO" id="GO:0016887">
    <property type="term" value="F:ATP hydrolysis activity"/>
    <property type="evidence" value="ECO:0007669"/>
    <property type="project" value="InterPro"/>
</dbReference>
<dbReference type="InterPro" id="IPR003439">
    <property type="entry name" value="ABC_transporter-like_ATP-bd"/>
</dbReference>
<feature type="region of interest" description="Disordered" evidence="9">
    <location>
        <begin position="1"/>
        <end position="25"/>
    </location>
</feature>
<keyword evidence="4 10" id="KW-0812">Transmembrane</keyword>
<dbReference type="Pfam" id="PF00664">
    <property type="entry name" value="ABC_membrane"/>
    <property type="match status" value="1"/>
</dbReference>
<dbReference type="FunFam" id="1.20.1560.10:FF:000011">
    <property type="entry name" value="Multidrug ABC transporter ATP-binding protein"/>
    <property type="match status" value="1"/>
</dbReference>
<dbReference type="Proteomes" id="UP000001552">
    <property type="component" value="Chromosome"/>
</dbReference>
<keyword evidence="3" id="KW-1003">Cell membrane</keyword>
<dbReference type="GO" id="GO:0015421">
    <property type="term" value="F:ABC-type oligopeptide transporter activity"/>
    <property type="evidence" value="ECO:0007669"/>
    <property type="project" value="TreeGrafter"/>
</dbReference>
<evidence type="ECO:0000256" key="4">
    <source>
        <dbReference type="ARBA" id="ARBA00022692"/>
    </source>
</evidence>
<dbReference type="AlphaFoldDB" id="D3T5N8"/>
<feature type="transmembrane region" description="Helical" evidence="10">
    <location>
        <begin position="50"/>
        <end position="71"/>
    </location>
</feature>
<evidence type="ECO:0000256" key="1">
    <source>
        <dbReference type="ARBA" id="ARBA00004651"/>
    </source>
</evidence>
<feature type="transmembrane region" description="Helical" evidence="10">
    <location>
        <begin position="293"/>
        <end position="314"/>
    </location>
</feature>
<keyword evidence="5" id="KW-0547">Nucleotide-binding</keyword>
<keyword evidence="14" id="KW-1185">Reference proteome</keyword>
<evidence type="ECO:0000256" key="8">
    <source>
        <dbReference type="ARBA" id="ARBA00023136"/>
    </source>
</evidence>
<dbReference type="KEGG" id="tit:Thit_2200"/>
<dbReference type="InterPro" id="IPR011527">
    <property type="entry name" value="ABC1_TM_dom"/>
</dbReference>
<dbReference type="Pfam" id="PF00005">
    <property type="entry name" value="ABC_tran"/>
    <property type="match status" value="1"/>
</dbReference>
<evidence type="ECO:0000259" key="11">
    <source>
        <dbReference type="PROSITE" id="PS50893"/>
    </source>
</evidence>
<evidence type="ECO:0000256" key="5">
    <source>
        <dbReference type="ARBA" id="ARBA00022741"/>
    </source>
</evidence>
<dbReference type="PANTHER" id="PTHR43394">
    <property type="entry name" value="ATP-DEPENDENT PERMEASE MDL1, MITOCHONDRIAL"/>
    <property type="match status" value="1"/>
</dbReference>
<evidence type="ECO:0000313" key="13">
    <source>
        <dbReference type="EMBL" id="ADD03411.1"/>
    </source>
</evidence>
<dbReference type="CDD" id="cd03254">
    <property type="entry name" value="ABCC_Glucan_exporter_like"/>
    <property type="match status" value="1"/>
</dbReference>
<dbReference type="FunFam" id="3.40.50.300:FF:000287">
    <property type="entry name" value="Multidrug ABC transporter ATP-binding protein"/>
    <property type="match status" value="1"/>
</dbReference>
<dbReference type="PROSITE" id="PS50893">
    <property type="entry name" value="ABC_TRANSPORTER_2"/>
    <property type="match status" value="1"/>
</dbReference>
<dbReference type="SUPFAM" id="SSF90123">
    <property type="entry name" value="ABC transporter transmembrane region"/>
    <property type="match status" value="1"/>
</dbReference>
<dbReference type="Gene3D" id="3.40.50.300">
    <property type="entry name" value="P-loop containing nucleotide triphosphate hydrolases"/>
    <property type="match status" value="1"/>
</dbReference>